<accession>A0A5J6WY15</accession>
<evidence type="ECO:0000313" key="7">
    <source>
        <dbReference type="Proteomes" id="UP000594034"/>
    </source>
</evidence>
<sequence length="113" mass="12323">MHEMSLAMSTVDLVVETATRQGFSKVTGVWLEVGRLSCVEADTIAFCFEAAARATPAEGARLHIEHKGAEAWCYECHLTVTLERRGQPCPQCGGFQLRVAQGDSLRVTNIEVA</sequence>
<dbReference type="KEGG" id="asim:FE240_15195"/>
<feature type="binding site" evidence="5">
    <location>
        <position position="89"/>
    </location>
    <ligand>
        <name>Zn(2+)</name>
        <dbReference type="ChEBI" id="CHEBI:29105"/>
    </ligand>
</feature>
<dbReference type="PANTHER" id="PTHR34535:SF3">
    <property type="entry name" value="HYDROGENASE MATURATION FACTOR HYPA"/>
    <property type="match status" value="1"/>
</dbReference>
<dbReference type="PANTHER" id="PTHR34535">
    <property type="entry name" value="HYDROGENASE MATURATION FACTOR HYPA"/>
    <property type="match status" value="1"/>
</dbReference>
<dbReference type="InterPro" id="IPR020538">
    <property type="entry name" value="Hydgase_Ni_incorp_HypA/HybF_CS"/>
</dbReference>
<evidence type="ECO:0000256" key="1">
    <source>
        <dbReference type="ARBA" id="ARBA00010748"/>
    </source>
</evidence>
<evidence type="ECO:0000313" key="6">
    <source>
        <dbReference type="EMBL" id="QFI55912.1"/>
    </source>
</evidence>
<dbReference type="NCBIfam" id="TIGR00100">
    <property type="entry name" value="hypA"/>
    <property type="match status" value="1"/>
</dbReference>
<dbReference type="FunFam" id="3.30.2320.80:FF:000001">
    <property type="entry name" value="Hydrogenase maturation factor HypA"/>
    <property type="match status" value="1"/>
</dbReference>
<evidence type="ECO:0000256" key="2">
    <source>
        <dbReference type="ARBA" id="ARBA00022596"/>
    </source>
</evidence>
<feature type="binding site" evidence="5">
    <location>
        <position position="76"/>
    </location>
    <ligand>
        <name>Zn(2+)</name>
        <dbReference type="ChEBI" id="CHEBI:29105"/>
    </ligand>
</feature>
<dbReference type="EMBL" id="CP040449">
    <property type="protein sequence ID" value="QFI55912.1"/>
    <property type="molecule type" value="Genomic_DNA"/>
</dbReference>
<dbReference type="Proteomes" id="UP000594034">
    <property type="component" value="Chromosome"/>
</dbReference>
<proteinExistence type="inferred from homology"/>
<dbReference type="PROSITE" id="PS01249">
    <property type="entry name" value="HYPA"/>
    <property type="match status" value="1"/>
</dbReference>
<dbReference type="InterPro" id="IPR000688">
    <property type="entry name" value="HypA/HybF"/>
</dbReference>
<keyword evidence="2 5" id="KW-0533">Nickel</keyword>
<dbReference type="Gene3D" id="3.30.2320.80">
    <property type="match status" value="1"/>
</dbReference>
<dbReference type="HAMAP" id="MF_00213">
    <property type="entry name" value="HypA_HybF"/>
    <property type="match status" value="1"/>
</dbReference>
<evidence type="ECO:0000256" key="4">
    <source>
        <dbReference type="ARBA" id="ARBA00022833"/>
    </source>
</evidence>
<keyword evidence="7" id="KW-1185">Reference proteome</keyword>
<feature type="binding site" evidence="5">
    <location>
        <position position="2"/>
    </location>
    <ligand>
        <name>Ni(2+)</name>
        <dbReference type="ChEBI" id="CHEBI:49786"/>
    </ligand>
</feature>
<keyword evidence="4 5" id="KW-0862">Zinc</keyword>
<dbReference type="GO" id="GO:0051604">
    <property type="term" value="P:protein maturation"/>
    <property type="evidence" value="ECO:0007669"/>
    <property type="project" value="InterPro"/>
</dbReference>
<comment type="function">
    <text evidence="5">Involved in the maturation of [NiFe] hydrogenases. Required for nickel insertion into the metal center of the hydrogenase.</text>
</comment>
<dbReference type="RefSeq" id="WP_193002125.1">
    <property type="nucleotide sequence ID" value="NZ_CP040449.1"/>
</dbReference>
<dbReference type="GO" id="GO:0016530">
    <property type="term" value="F:metallochaperone activity"/>
    <property type="evidence" value="ECO:0007669"/>
    <property type="project" value="UniProtKB-ARBA"/>
</dbReference>
<dbReference type="GO" id="GO:0008270">
    <property type="term" value="F:zinc ion binding"/>
    <property type="evidence" value="ECO:0007669"/>
    <property type="project" value="UniProtKB-UniRule"/>
</dbReference>
<dbReference type="PIRSF" id="PIRSF004761">
    <property type="entry name" value="Hydrgn_mat_HypA"/>
    <property type="match status" value="1"/>
</dbReference>
<dbReference type="AlphaFoldDB" id="A0A5J6WY15"/>
<keyword evidence="3 5" id="KW-0479">Metal-binding</keyword>
<dbReference type="Pfam" id="PF01155">
    <property type="entry name" value="HypA"/>
    <property type="match status" value="1"/>
</dbReference>
<name>A0A5J6WY15_9GAMM</name>
<organism evidence="6 7">
    <name type="scientific">Aeromonas simiae</name>
    <dbReference type="NCBI Taxonomy" id="218936"/>
    <lineage>
        <taxon>Bacteria</taxon>
        <taxon>Pseudomonadati</taxon>
        <taxon>Pseudomonadota</taxon>
        <taxon>Gammaproteobacteria</taxon>
        <taxon>Aeromonadales</taxon>
        <taxon>Aeromonadaceae</taxon>
        <taxon>Aeromonas</taxon>
    </lineage>
</organism>
<feature type="binding site" evidence="5">
    <location>
        <position position="92"/>
    </location>
    <ligand>
        <name>Zn(2+)</name>
        <dbReference type="ChEBI" id="CHEBI:29105"/>
    </ligand>
</feature>
<dbReference type="NCBIfam" id="NF009046">
    <property type="entry name" value="PRK12380.1"/>
    <property type="match status" value="1"/>
</dbReference>
<evidence type="ECO:0000256" key="5">
    <source>
        <dbReference type="HAMAP-Rule" id="MF_00213"/>
    </source>
</evidence>
<feature type="binding site" evidence="5">
    <location>
        <position position="73"/>
    </location>
    <ligand>
        <name>Zn(2+)</name>
        <dbReference type="ChEBI" id="CHEBI:29105"/>
    </ligand>
</feature>
<dbReference type="GO" id="GO:0016151">
    <property type="term" value="F:nickel cation binding"/>
    <property type="evidence" value="ECO:0007669"/>
    <property type="project" value="UniProtKB-UniRule"/>
</dbReference>
<reference evidence="6 7" key="1">
    <citation type="submission" date="2019-05" db="EMBL/GenBank/DDBJ databases">
        <title>OXA-830, a novel chromosomally encoded expanded-spectrum class D beta-lactamase in Aeromonas simiae.</title>
        <authorList>
            <person name="Zhou W."/>
            <person name="Chen Q."/>
        </authorList>
    </citation>
    <scope>NUCLEOTIDE SEQUENCE [LARGE SCALE GENOMIC DNA]</scope>
    <source>
        <strain evidence="6 7">A6</strain>
    </source>
</reference>
<evidence type="ECO:0000256" key="3">
    <source>
        <dbReference type="ARBA" id="ARBA00022723"/>
    </source>
</evidence>
<gene>
    <name evidence="5 6" type="primary">hypA</name>
    <name evidence="6" type="ORF">FE240_15195</name>
</gene>
<protein>
    <recommendedName>
        <fullName evidence="5">Hydrogenase maturation factor HypA</fullName>
    </recommendedName>
</protein>
<comment type="similarity">
    <text evidence="1 5">Belongs to the HypA/HybF family.</text>
</comment>